<feature type="region of interest" description="Disordered" evidence="1">
    <location>
        <begin position="419"/>
        <end position="441"/>
    </location>
</feature>
<dbReference type="EMBL" id="JAIRAU010000047">
    <property type="protein sequence ID" value="MBZ5714435.1"/>
    <property type="molecule type" value="Genomic_DNA"/>
</dbReference>
<dbReference type="Pfam" id="PF13304">
    <property type="entry name" value="AAA_21"/>
    <property type="match status" value="1"/>
</dbReference>
<dbReference type="RefSeq" id="WP_224196157.1">
    <property type="nucleotide sequence ID" value="NZ_JAIRAU010000047.1"/>
</dbReference>
<dbReference type="Gene3D" id="3.40.50.300">
    <property type="entry name" value="P-loop containing nucleotide triphosphate hydrolases"/>
    <property type="match status" value="2"/>
</dbReference>
<evidence type="ECO:0000313" key="3">
    <source>
        <dbReference type="EMBL" id="MBZ5714435.1"/>
    </source>
</evidence>
<organism evidence="3 4">
    <name type="scientific">Nannocystis pusilla</name>
    <dbReference type="NCBI Taxonomy" id="889268"/>
    <lineage>
        <taxon>Bacteria</taxon>
        <taxon>Pseudomonadati</taxon>
        <taxon>Myxococcota</taxon>
        <taxon>Polyangia</taxon>
        <taxon>Nannocystales</taxon>
        <taxon>Nannocystaceae</taxon>
        <taxon>Nannocystis</taxon>
    </lineage>
</organism>
<dbReference type="InterPro" id="IPR003959">
    <property type="entry name" value="ATPase_AAA_core"/>
</dbReference>
<sequence length="441" mass="49303">MHLVSFEISNIRVIGALKWRVEPGVRQGWHVFLGPNGAGKSTLLRTIALALVGPKDAAALRQDWRDWLSSGKNDGTCTLIYSDDGERWDPLVGRGPRPGQTYPWIVLTLERLESGLVELDGFGTTKYKKHTPVANVWGSGSGWFSASYGPFRRLRGGDKEAEKLYYSHPRLARHLTVFGEDIALSECLAWMQGLRFAQLEAERAGQRDGGPSGRLLQRLIAFVNQKGFLPHGAQLVDVSQKRVTFKDGNGHEIEVGELSDGYRSILSLTFELIRQLSIAYDPDIIFAPHDPTKIIAPGVVLIDEIDAHLHPSWQVRVGKWFVESFPNMQFLVTTHSPLVCQAAVKGSVYRLPRPGSDEEGRMVIGDELNRLLYGDILDAYETESFGVLETRSEEGEAKLRRLAELNVKRLDEGLDADEEKERAALRRTLPVHQDDLTEEEG</sequence>
<dbReference type="PANTHER" id="PTHR43581:SF2">
    <property type="entry name" value="EXCINUCLEASE ATPASE SUBUNIT"/>
    <property type="match status" value="1"/>
</dbReference>
<name>A0ABS7U1N2_9BACT</name>
<evidence type="ECO:0000259" key="2">
    <source>
        <dbReference type="Pfam" id="PF13304"/>
    </source>
</evidence>
<protein>
    <submittedName>
        <fullName evidence="3">AAA family ATPase</fullName>
    </submittedName>
</protein>
<dbReference type="Proteomes" id="UP001139031">
    <property type="component" value="Unassembled WGS sequence"/>
</dbReference>
<accession>A0ABS7U1N2</accession>
<feature type="domain" description="ATPase AAA-type core" evidence="2">
    <location>
        <begin position="206"/>
        <end position="339"/>
    </location>
</feature>
<dbReference type="InterPro" id="IPR051396">
    <property type="entry name" value="Bact_Antivir_Def_Nuclease"/>
</dbReference>
<dbReference type="PANTHER" id="PTHR43581">
    <property type="entry name" value="ATP/GTP PHOSPHATASE"/>
    <property type="match status" value="1"/>
</dbReference>
<proteinExistence type="predicted"/>
<gene>
    <name evidence="3" type="ORF">K7C98_34825</name>
</gene>
<dbReference type="InterPro" id="IPR027417">
    <property type="entry name" value="P-loop_NTPase"/>
</dbReference>
<reference evidence="3" key="1">
    <citation type="submission" date="2021-08" db="EMBL/GenBank/DDBJ databases">
        <authorList>
            <person name="Stevens D.C."/>
        </authorList>
    </citation>
    <scope>NUCLEOTIDE SEQUENCE</scope>
    <source>
        <strain evidence="3">DSM 53165</strain>
    </source>
</reference>
<evidence type="ECO:0000256" key="1">
    <source>
        <dbReference type="SAM" id="MobiDB-lite"/>
    </source>
</evidence>
<keyword evidence="4" id="KW-1185">Reference proteome</keyword>
<evidence type="ECO:0000313" key="4">
    <source>
        <dbReference type="Proteomes" id="UP001139031"/>
    </source>
</evidence>
<comment type="caution">
    <text evidence="3">The sequence shown here is derived from an EMBL/GenBank/DDBJ whole genome shotgun (WGS) entry which is preliminary data.</text>
</comment>
<dbReference type="SUPFAM" id="SSF52540">
    <property type="entry name" value="P-loop containing nucleoside triphosphate hydrolases"/>
    <property type="match status" value="1"/>
</dbReference>